<feature type="non-terminal residue" evidence="1">
    <location>
        <position position="71"/>
    </location>
</feature>
<sequence>MAPQDRTAIELKTLYHSTAKEISGQDGQSDSFDTAPDSFDPASLRDVQDMQRMGKHQQFRRNFRRFSTLSF</sequence>
<organism evidence="1 2">
    <name type="scientific">Coniosporium uncinatum</name>
    <dbReference type="NCBI Taxonomy" id="93489"/>
    <lineage>
        <taxon>Eukaryota</taxon>
        <taxon>Fungi</taxon>
        <taxon>Dikarya</taxon>
        <taxon>Ascomycota</taxon>
        <taxon>Pezizomycotina</taxon>
        <taxon>Dothideomycetes</taxon>
        <taxon>Dothideomycetes incertae sedis</taxon>
        <taxon>Coniosporium</taxon>
    </lineage>
</organism>
<accession>A0ACC3CWL6</accession>
<name>A0ACC3CWL6_9PEZI</name>
<proteinExistence type="predicted"/>
<dbReference type="Proteomes" id="UP001186974">
    <property type="component" value="Unassembled WGS sequence"/>
</dbReference>
<evidence type="ECO:0000313" key="1">
    <source>
        <dbReference type="EMBL" id="KAK3045927.1"/>
    </source>
</evidence>
<gene>
    <name evidence="1" type="ORF">LTS18_013523</name>
</gene>
<reference evidence="1" key="1">
    <citation type="submission" date="2024-09" db="EMBL/GenBank/DDBJ databases">
        <title>Black Yeasts Isolated from many extreme environments.</title>
        <authorList>
            <person name="Coleine C."/>
            <person name="Stajich J.E."/>
            <person name="Selbmann L."/>
        </authorList>
    </citation>
    <scope>NUCLEOTIDE SEQUENCE</scope>
    <source>
        <strain evidence="1">CCFEE 5737</strain>
    </source>
</reference>
<comment type="caution">
    <text evidence="1">The sequence shown here is derived from an EMBL/GenBank/DDBJ whole genome shotgun (WGS) entry which is preliminary data.</text>
</comment>
<protein>
    <submittedName>
        <fullName evidence="1">Uncharacterized protein</fullName>
    </submittedName>
</protein>
<dbReference type="EMBL" id="JAWDJW010010525">
    <property type="protein sequence ID" value="KAK3045927.1"/>
    <property type="molecule type" value="Genomic_DNA"/>
</dbReference>
<evidence type="ECO:0000313" key="2">
    <source>
        <dbReference type="Proteomes" id="UP001186974"/>
    </source>
</evidence>
<keyword evidence="2" id="KW-1185">Reference proteome</keyword>